<proteinExistence type="predicted"/>
<comment type="caution">
    <text evidence="1">The sequence shown here is derived from an EMBL/GenBank/DDBJ whole genome shotgun (WGS) entry which is preliminary data.</text>
</comment>
<dbReference type="OrthoDB" id="2392981at2759"/>
<evidence type="ECO:0000313" key="2">
    <source>
        <dbReference type="Proteomes" id="UP000439903"/>
    </source>
</evidence>
<protein>
    <submittedName>
        <fullName evidence="1">Uncharacterized protein</fullName>
    </submittedName>
</protein>
<dbReference type="Proteomes" id="UP000439903">
    <property type="component" value="Unassembled WGS sequence"/>
</dbReference>
<name>A0A8H4ES48_GIGMA</name>
<accession>A0A8H4ES48</accession>
<reference evidence="1 2" key="1">
    <citation type="journal article" date="2019" name="Environ. Microbiol.">
        <title>At the nexus of three kingdoms: the genome of the mycorrhizal fungus Gigaspora margarita provides insights into plant, endobacterial and fungal interactions.</title>
        <authorList>
            <person name="Venice F."/>
            <person name="Ghignone S."/>
            <person name="Salvioli di Fossalunga A."/>
            <person name="Amselem J."/>
            <person name="Novero M."/>
            <person name="Xianan X."/>
            <person name="Sedzielewska Toro K."/>
            <person name="Morin E."/>
            <person name="Lipzen A."/>
            <person name="Grigoriev I.V."/>
            <person name="Henrissat B."/>
            <person name="Martin F.M."/>
            <person name="Bonfante P."/>
        </authorList>
    </citation>
    <scope>NUCLEOTIDE SEQUENCE [LARGE SCALE GENOMIC DNA]</scope>
    <source>
        <strain evidence="1 2">BEG34</strain>
    </source>
</reference>
<evidence type="ECO:0000313" key="1">
    <source>
        <dbReference type="EMBL" id="KAF0544477.1"/>
    </source>
</evidence>
<dbReference type="EMBL" id="WTPW01000125">
    <property type="protein sequence ID" value="KAF0544477.1"/>
    <property type="molecule type" value="Genomic_DNA"/>
</dbReference>
<gene>
    <name evidence="1" type="ORF">F8M41_002806</name>
</gene>
<organism evidence="1 2">
    <name type="scientific">Gigaspora margarita</name>
    <dbReference type="NCBI Taxonomy" id="4874"/>
    <lineage>
        <taxon>Eukaryota</taxon>
        <taxon>Fungi</taxon>
        <taxon>Fungi incertae sedis</taxon>
        <taxon>Mucoromycota</taxon>
        <taxon>Glomeromycotina</taxon>
        <taxon>Glomeromycetes</taxon>
        <taxon>Diversisporales</taxon>
        <taxon>Gigasporaceae</taxon>
        <taxon>Gigaspora</taxon>
    </lineage>
</organism>
<sequence>MTPDPLVPGQSAKFNVSGTLNNDLIKGIADLRIQFIDSNQWPIGNPYYQYFNKSFPAGTSVSIVAPKVDVPSNLPSKYVIEVVIEAKILADIYGCTLANSGK</sequence>
<dbReference type="AlphaFoldDB" id="A0A8H4ES48"/>
<keyword evidence="2" id="KW-1185">Reference proteome</keyword>